<organism evidence="1 2">
    <name type="scientific">Vibrio aestuarianus</name>
    <dbReference type="NCBI Taxonomy" id="28171"/>
    <lineage>
        <taxon>Bacteria</taxon>
        <taxon>Pseudomonadati</taxon>
        <taxon>Pseudomonadota</taxon>
        <taxon>Gammaproteobacteria</taxon>
        <taxon>Vibrionales</taxon>
        <taxon>Vibrionaceae</taxon>
        <taxon>Vibrio</taxon>
    </lineage>
</organism>
<comment type="caution">
    <text evidence="1">The sequence shown here is derived from an EMBL/GenBank/DDBJ whole genome shotgun (WGS) entry which is preliminary data.</text>
</comment>
<reference evidence="1" key="1">
    <citation type="submission" date="2022-06" db="EMBL/GenBank/DDBJ databases">
        <authorList>
            <person name="Goudenege D."/>
            <person name="Le Roux F."/>
        </authorList>
    </citation>
    <scope>NUCLEOTIDE SEQUENCE</scope>
    <source>
        <strain evidence="1">12-063</strain>
    </source>
</reference>
<keyword evidence="2" id="KW-1185">Reference proteome</keyword>
<sequence length="116" mass="13346">MELTTNIEQKAQEIIEKKYLSKIEEHSQCDMWVVERVANDLSVTHKTLMFSMLPKYTRVKVIESLIFHDALTFDHIRMVEHELQTTCDGCDVDDMDLCTYHGDVMASLSSCCKGAK</sequence>
<proteinExistence type="predicted"/>
<evidence type="ECO:0000313" key="1">
    <source>
        <dbReference type="EMBL" id="CAH8208065.1"/>
    </source>
</evidence>
<dbReference type="EMBL" id="CALYLK010000111">
    <property type="protein sequence ID" value="CAH8208065.1"/>
    <property type="molecule type" value="Genomic_DNA"/>
</dbReference>
<accession>A0ABM9FL95</accession>
<dbReference type="Proteomes" id="UP001152658">
    <property type="component" value="Unassembled WGS sequence"/>
</dbReference>
<name>A0ABM9FL95_9VIBR</name>
<dbReference type="RefSeq" id="WP_261925510.1">
    <property type="nucleotide sequence ID" value="NZ_CALYLK010000111.1"/>
</dbReference>
<evidence type="ECO:0008006" key="3">
    <source>
        <dbReference type="Google" id="ProtNLM"/>
    </source>
</evidence>
<gene>
    <name evidence="1" type="ORF">VAE063_720002</name>
</gene>
<evidence type="ECO:0000313" key="2">
    <source>
        <dbReference type="Proteomes" id="UP001152658"/>
    </source>
</evidence>
<protein>
    <recommendedName>
        <fullName evidence="3">MarR family transcriptional regulator</fullName>
    </recommendedName>
</protein>